<reference evidence="1 2" key="1">
    <citation type="submission" date="2012-06" db="EMBL/GenBank/DDBJ databases">
        <title>The complete chromosome of genome of Turneriella parva DSM 21527.</title>
        <authorList>
            <consortium name="US DOE Joint Genome Institute (JGI-PGF)"/>
            <person name="Lucas S."/>
            <person name="Han J."/>
            <person name="Lapidus A."/>
            <person name="Bruce D."/>
            <person name="Goodwin L."/>
            <person name="Pitluck S."/>
            <person name="Peters L."/>
            <person name="Kyrpides N."/>
            <person name="Mavromatis K."/>
            <person name="Ivanova N."/>
            <person name="Mikhailova N."/>
            <person name="Chertkov O."/>
            <person name="Detter J.C."/>
            <person name="Tapia R."/>
            <person name="Han C."/>
            <person name="Land M."/>
            <person name="Hauser L."/>
            <person name="Markowitz V."/>
            <person name="Cheng J.-F."/>
            <person name="Hugenholtz P."/>
            <person name="Woyke T."/>
            <person name="Wu D."/>
            <person name="Gronow S."/>
            <person name="Wellnitz S."/>
            <person name="Brambilla E."/>
            <person name="Klenk H.-P."/>
            <person name="Eisen J.A."/>
        </authorList>
    </citation>
    <scope>NUCLEOTIDE SEQUENCE [LARGE SCALE GENOMIC DNA]</scope>
    <source>
        <strain evidence="2">ATCC BAA-1111 / DSM 21527 / NCTC 11395 / H</strain>
    </source>
</reference>
<dbReference type="RefSeq" id="WP_014805015.1">
    <property type="nucleotide sequence ID" value="NC_018020.1"/>
</dbReference>
<dbReference type="HOGENOM" id="CLU_640596_0_0_12"/>
<keyword evidence="2" id="KW-1185">Reference proteome</keyword>
<gene>
    <name evidence="1" type="ordered locus">Turpa_3904</name>
</gene>
<dbReference type="AlphaFoldDB" id="I4BB81"/>
<evidence type="ECO:0000313" key="2">
    <source>
        <dbReference type="Proteomes" id="UP000006048"/>
    </source>
</evidence>
<name>I4BB81_TURPD</name>
<protein>
    <recommendedName>
        <fullName evidence="3">Type IV pilus assembly PilZ</fullName>
    </recommendedName>
</protein>
<organism evidence="1 2">
    <name type="scientific">Turneriella parva (strain ATCC BAA-1111 / DSM 21527 / NCTC 11395 / H)</name>
    <name type="common">Leptospira parva</name>
    <dbReference type="NCBI Taxonomy" id="869212"/>
    <lineage>
        <taxon>Bacteria</taxon>
        <taxon>Pseudomonadati</taxon>
        <taxon>Spirochaetota</taxon>
        <taxon>Spirochaetia</taxon>
        <taxon>Leptospirales</taxon>
        <taxon>Leptospiraceae</taxon>
        <taxon>Turneriella</taxon>
    </lineage>
</organism>
<evidence type="ECO:0008006" key="3">
    <source>
        <dbReference type="Google" id="ProtNLM"/>
    </source>
</evidence>
<dbReference type="Pfam" id="PF07614">
    <property type="entry name" value="DUF1577"/>
    <property type="match status" value="1"/>
</dbReference>
<dbReference type="EMBL" id="CP002959">
    <property type="protein sequence ID" value="AFM14538.1"/>
    <property type="molecule type" value="Genomic_DNA"/>
</dbReference>
<dbReference type="InterPro" id="IPR011471">
    <property type="entry name" value="DUF1577"/>
</dbReference>
<proteinExistence type="predicted"/>
<accession>I4BB81</accession>
<evidence type="ECO:0000313" key="1">
    <source>
        <dbReference type="EMBL" id="AFM14538.1"/>
    </source>
</evidence>
<dbReference type="OrthoDB" id="336193at2"/>
<dbReference type="Proteomes" id="UP000006048">
    <property type="component" value="Chromosome"/>
</dbReference>
<dbReference type="KEGG" id="tpx:Turpa_3904"/>
<sequence length="423" mass="49850">MTLVAVAHQSLPGFARDLDAFENANTENSYFGILNILYYLKAKYTRIHFRYSGYVYIAHCEQIDQHEVLLTAHGFQETQERRAILQFEAYNRYYMSQVMVLRTNENGIYIQFPQQLSFLQRRRHIRLRFDDLFMRFTIMYSPIGHTRLDEKNLESRFPYVMQEIAREDVSLQTMYRMLVSEIQSISSDFEIVFFKNRDPATLTEAERVVQTQGKTFFVEDTMRVLSYTSPHAHPSLTNLSGLFEARSAEEGETAALKYIEGIRRQDARDFVVSYLMSPLTLFGEMQGYVRIETNQFDKRYINSMQAIDMHRLMELFSYAMSKSRIRSSHFDPSSVETRVVNISLSGLLLEFSDEAIFKYLMQHRRVKMLIPVLGDDLELFGEIVRFSHRAGFYYLGVLFFKSKPGDMIRLEKFIHENMLFQFL</sequence>